<sequence length="333" mass="37966">MLIEIARFFASLASYDRFRSRYSIRGVMGPDEFHSGYPHAPYGGVDNNAYTNIMAVWVIHRAIEALDLVPDRYRAELVDRLRLDAEEMVRWSDLGRRMVVPFHDGVISQFDGYAELSELDWDHYRERYGDIRRLDRLLEAEGDDVNRYRASKQADVVMLFYLLSADELRDLLQQLGYGLEPEAIPRTIEYYLARTSHGSTLSAVVHAWVLARGHRDRAIRYFEQVLASDITDIQGGTTAEGIHLAAMAGSIDLLQRCFTGLEVRGDRLILCPQWPDTLGTLEFPIYYRGRQLWLKVSGRSIEITAESGHQPPIEIMCRDSLVVLHPGSSVTVS</sequence>
<evidence type="ECO:0000256" key="1">
    <source>
        <dbReference type="ARBA" id="ARBA00023295"/>
    </source>
</evidence>
<reference evidence="4 5" key="1">
    <citation type="submission" date="2019-07" db="EMBL/GenBank/DDBJ databases">
        <title>Genome sequencing of lignin-degrading bacterial isolates.</title>
        <authorList>
            <person name="Gladden J."/>
        </authorList>
    </citation>
    <scope>NUCLEOTIDE SEQUENCE [LARGE SCALE GENOMIC DNA]</scope>
    <source>
        <strain evidence="4 5">J45</strain>
    </source>
</reference>
<evidence type="ECO:0000313" key="5">
    <source>
        <dbReference type="Proteomes" id="UP000317573"/>
    </source>
</evidence>
<organism evidence="4 5">
    <name type="scientific">Rhodococcus rhodochrous J45</name>
    <dbReference type="NCBI Taxonomy" id="935266"/>
    <lineage>
        <taxon>Bacteria</taxon>
        <taxon>Bacillati</taxon>
        <taxon>Actinomycetota</taxon>
        <taxon>Actinomycetes</taxon>
        <taxon>Mycobacteriales</taxon>
        <taxon>Nocardiaceae</taxon>
        <taxon>Rhodococcus</taxon>
    </lineage>
</organism>
<evidence type="ECO:0000259" key="2">
    <source>
        <dbReference type="Pfam" id="PF03632"/>
    </source>
</evidence>
<keyword evidence="1" id="KW-0378">Hydrolase</keyword>
<evidence type="ECO:0000259" key="3">
    <source>
        <dbReference type="Pfam" id="PF03633"/>
    </source>
</evidence>
<dbReference type="InterPro" id="IPR008928">
    <property type="entry name" value="6-hairpin_glycosidase_sf"/>
</dbReference>
<gene>
    <name evidence="4" type="ORF">L618_002400000110</name>
</gene>
<dbReference type="Gene3D" id="2.60.420.10">
    <property type="entry name" value="Maltose phosphorylase, domain 3"/>
    <property type="match status" value="1"/>
</dbReference>
<dbReference type="PANTHER" id="PTHR11051:SF8">
    <property type="entry name" value="PROTEIN-GLUCOSYLGALACTOSYLHYDROXYLYSINE GLUCOSIDASE"/>
    <property type="match status" value="1"/>
</dbReference>
<feature type="domain" description="Glycoside hydrolase family 65 C-terminal" evidence="3">
    <location>
        <begin position="261"/>
        <end position="324"/>
    </location>
</feature>
<dbReference type="EMBL" id="VLJT01000022">
    <property type="protein sequence ID" value="TWH16407.1"/>
    <property type="molecule type" value="Genomic_DNA"/>
</dbReference>
<dbReference type="Proteomes" id="UP000317573">
    <property type="component" value="Unassembled WGS sequence"/>
</dbReference>
<dbReference type="GO" id="GO:0005975">
    <property type="term" value="P:carbohydrate metabolic process"/>
    <property type="evidence" value="ECO:0007669"/>
    <property type="project" value="InterPro"/>
</dbReference>
<dbReference type="GO" id="GO:0004553">
    <property type="term" value="F:hydrolase activity, hydrolyzing O-glycosyl compounds"/>
    <property type="evidence" value="ECO:0007669"/>
    <property type="project" value="TreeGrafter"/>
</dbReference>
<dbReference type="Pfam" id="PF03633">
    <property type="entry name" value="Glyco_hydro_65C"/>
    <property type="match status" value="1"/>
</dbReference>
<keyword evidence="1" id="KW-0326">Glycosidase</keyword>
<proteinExistence type="predicted"/>
<protein>
    <submittedName>
        <fullName evidence="4">Trehalose 6-phosphate phosphatase</fullName>
    </submittedName>
</protein>
<feature type="domain" description="Glycoside hydrolase family 65 central catalytic" evidence="2">
    <location>
        <begin position="1"/>
        <end position="251"/>
    </location>
</feature>
<dbReference type="SUPFAM" id="SSF48208">
    <property type="entry name" value="Six-hairpin glycosidases"/>
    <property type="match status" value="1"/>
</dbReference>
<evidence type="ECO:0000313" key="4">
    <source>
        <dbReference type="EMBL" id="TWH16407.1"/>
    </source>
</evidence>
<dbReference type="InterPro" id="IPR005195">
    <property type="entry name" value="Glyco_hydro_65_M"/>
</dbReference>
<dbReference type="InterPro" id="IPR012341">
    <property type="entry name" value="6hp_glycosidase-like_sf"/>
</dbReference>
<dbReference type="AlphaFoldDB" id="A0A562E3Q7"/>
<comment type="caution">
    <text evidence="4">The sequence shown here is derived from an EMBL/GenBank/DDBJ whole genome shotgun (WGS) entry which is preliminary data.</text>
</comment>
<dbReference type="Pfam" id="PF03632">
    <property type="entry name" value="Glyco_hydro_65m"/>
    <property type="match status" value="1"/>
</dbReference>
<accession>A0A562E3Q7</accession>
<name>A0A562E3Q7_RHORH</name>
<dbReference type="Gene3D" id="1.50.10.10">
    <property type="match status" value="1"/>
</dbReference>
<dbReference type="PANTHER" id="PTHR11051">
    <property type="entry name" value="GLYCOSYL HYDROLASE-RELATED"/>
    <property type="match status" value="1"/>
</dbReference>
<dbReference type="InterPro" id="IPR005194">
    <property type="entry name" value="Glyco_hydro_65_C"/>
</dbReference>